<dbReference type="InterPro" id="IPR054722">
    <property type="entry name" value="PolX-like_BBD"/>
</dbReference>
<reference evidence="7" key="1">
    <citation type="journal article" date="2019" name="Science">
        <title>Mutation of a bHLH transcription factor allowed almond domestication.</title>
        <authorList>
            <person name="Sanchez-Perez R."/>
            <person name="Pavan S."/>
            <person name="Mazzeo R."/>
            <person name="Moldovan C."/>
            <person name="Aiese Cigliano R."/>
            <person name="Del Cueto J."/>
            <person name="Ricciardi F."/>
            <person name="Lotti C."/>
            <person name="Ricciardi L."/>
            <person name="Dicenta F."/>
            <person name="Lopez-Marques R.L."/>
            <person name="Lindberg Moller B."/>
        </authorList>
    </citation>
    <scope>NUCLEOTIDE SEQUENCE</scope>
</reference>
<dbReference type="Gene3D" id="3.30.420.10">
    <property type="entry name" value="Ribonuclease H-like superfamily/Ribonuclease H"/>
    <property type="match status" value="1"/>
</dbReference>
<dbReference type="InterPro" id="IPR012337">
    <property type="entry name" value="RNaseH-like_sf"/>
</dbReference>
<dbReference type="InterPro" id="IPR039537">
    <property type="entry name" value="Retrotran_Ty1/copia-like"/>
</dbReference>
<dbReference type="SUPFAM" id="SSF56672">
    <property type="entry name" value="DNA/RNA polymerases"/>
    <property type="match status" value="1"/>
</dbReference>
<dbReference type="InterPro" id="IPR043502">
    <property type="entry name" value="DNA/RNA_pol_sf"/>
</dbReference>
<dbReference type="InterPro" id="IPR013103">
    <property type="entry name" value="RVT_2"/>
</dbReference>
<dbReference type="GO" id="GO:0004190">
    <property type="term" value="F:aspartic-type endopeptidase activity"/>
    <property type="evidence" value="ECO:0007669"/>
    <property type="project" value="UniProtKB-KW"/>
</dbReference>
<evidence type="ECO:0000256" key="5">
    <source>
        <dbReference type="SAM" id="MobiDB-lite"/>
    </source>
</evidence>
<dbReference type="InterPro" id="IPR036397">
    <property type="entry name" value="RNaseH_sf"/>
</dbReference>
<protein>
    <recommendedName>
        <fullName evidence="6">Integrase catalytic domain-containing protein</fullName>
    </recommendedName>
</protein>
<feature type="region of interest" description="Disordered" evidence="5">
    <location>
        <begin position="426"/>
        <end position="451"/>
    </location>
</feature>
<evidence type="ECO:0000256" key="3">
    <source>
        <dbReference type="ARBA" id="ARBA00022750"/>
    </source>
</evidence>
<name>A0A4Y1RQW9_PRUDU</name>
<dbReference type="AlphaFoldDB" id="A0A4Y1RQW9"/>
<dbReference type="SUPFAM" id="SSF53098">
    <property type="entry name" value="Ribonuclease H-like"/>
    <property type="match status" value="1"/>
</dbReference>
<evidence type="ECO:0000256" key="2">
    <source>
        <dbReference type="ARBA" id="ARBA00022723"/>
    </source>
</evidence>
<proteinExistence type="predicted"/>
<evidence type="ECO:0000256" key="4">
    <source>
        <dbReference type="ARBA" id="ARBA00022801"/>
    </source>
</evidence>
<keyword evidence="3" id="KW-0064">Aspartyl protease</keyword>
<dbReference type="PROSITE" id="PS50994">
    <property type="entry name" value="INTEGRASE"/>
    <property type="match status" value="1"/>
</dbReference>
<evidence type="ECO:0000313" key="7">
    <source>
        <dbReference type="EMBL" id="BBH06761.1"/>
    </source>
</evidence>
<keyword evidence="2" id="KW-0479">Metal-binding</keyword>
<dbReference type="PANTHER" id="PTHR42648:SF18">
    <property type="entry name" value="RETROTRANSPOSON, UNCLASSIFIED-LIKE PROTEIN"/>
    <property type="match status" value="1"/>
</dbReference>
<dbReference type="GO" id="GO:0003676">
    <property type="term" value="F:nucleic acid binding"/>
    <property type="evidence" value="ECO:0007669"/>
    <property type="project" value="InterPro"/>
</dbReference>
<feature type="compositionally biased region" description="Acidic residues" evidence="5">
    <location>
        <begin position="428"/>
        <end position="449"/>
    </location>
</feature>
<gene>
    <name evidence="7" type="ORF">Prudu_018495</name>
</gene>
<dbReference type="EMBL" id="AP019302">
    <property type="protein sequence ID" value="BBH06761.1"/>
    <property type="molecule type" value="Genomic_DNA"/>
</dbReference>
<dbReference type="Pfam" id="PF00665">
    <property type="entry name" value="rve"/>
    <property type="match status" value="1"/>
</dbReference>
<dbReference type="Pfam" id="PF25597">
    <property type="entry name" value="SH3_retrovirus"/>
    <property type="match status" value="1"/>
</dbReference>
<keyword evidence="4" id="KW-0378">Hydrolase</keyword>
<organism evidence="7">
    <name type="scientific">Prunus dulcis</name>
    <name type="common">Almond</name>
    <name type="synonym">Amygdalus dulcis</name>
    <dbReference type="NCBI Taxonomy" id="3755"/>
    <lineage>
        <taxon>Eukaryota</taxon>
        <taxon>Viridiplantae</taxon>
        <taxon>Streptophyta</taxon>
        <taxon>Embryophyta</taxon>
        <taxon>Tracheophyta</taxon>
        <taxon>Spermatophyta</taxon>
        <taxon>Magnoliopsida</taxon>
        <taxon>eudicotyledons</taxon>
        <taxon>Gunneridae</taxon>
        <taxon>Pentapetalae</taxon>
        <taxon>rosids</taxon>
        <taxon>fabids</taxon>
        <taxon>Rosales</taxon>
        <taxon>Rosaceae</taxon>
        <taxon>Amygdaloideae</taxon>
        <taxon>Amygdaleae</taxon>
        <taxon>Prunus</taxon>
    </lineage>
</organism>
<accession>A0A4Y1RQW9</accession>
<dbReference type="CDD" id="cd09272">
    <property type="entry name" value="RNase_HI_RT_Ty1"/>
    <property type="match status" value="1"/>
</dbReference>
<dbReference type="GO" id="GO:0046872">
    <property type="term" value="F:metal ion binding"/>
    <property type="evidence" value="ECO:0007669"/>
    <property type="project" value="UniProtKB-KW"/>
</dbReference>
<dbReference type="Pfam" id="PF22936">
    <property type="entry name" value="Pol_BBD"/>
    <property type="match status" value="1"/>
</dbReference>
<dbReference type="PANTHER" id="PTHR42648">
    <property type="entry name" value="TRANSPOSASE, PUTATIVE-RELATED"/>
    <property type="match status" value="1"/>
</dbReference>
<dbReference type="InterPro" id="IPR057670">
    <property type="entry name" value="SH3_retrovirus"/>
</dbReference>
<evidence type="ECO:0000256" key="1">
    <source>
        <dbReference type="ARBA" id="ARBA00022670"/>
    </source>
</evidence>
<evidence type="ECO:0000259" key="6">
    <source>
        <dbReference type="PROSITE" id="PS50994"/>
    </source>
</evidence>
<dbReference type="GO" id="GO:0006508">
    <property type="term" value="P:proteolysis"/>
    <property type="evidence" value="ECO:0007669"/>
    <property type="project" value="UniProtKB-KW"/>
</dbReference>
<dbReference type="GO" id="GO:0015074">
    <property type="term" value="P:DNA integration"/>
    <property type="evidence" value="ECO:0007669"/>
    <property type="project" value="InterPro"/>
</dbReference>
<sequence>MEAVQQVNFANQVEETGNLFFANHSGEVKKMSDEWYIDSGCSNHMTSREDLLVDIVREVKAKVQVGNGVLVEVAGKGTLIIETMKGKRYIKEVMLVPSLTENLLSVGQMTEHGYFLVFGNHKVDIFDDSSLSNMVVSVKQKGNMCFPLNFNTIKEIALKTSVQECSKIWHKRFGHLNFRSLKLLQGQAMGHREPFPNESKWRAKEPLELIHSDLCGPMQTASLGGNKYFITFIDDFSRMCWVYFLRNKSETFHVFKKFKVMVVLQSGYHVKRLMTDRGGEYISADFLQFCENLGIERQLTVAYSPQQNGVAERKNRTIVEMAKCMIHDKELPYTLWCEAVNTSVYLLNRSPTRALENTTPFEKFSGRKPGVKHLKEYKILNPATQKVLLSRDMVFDEHGKWDWEQHKVKEICIPLPTDELSDMRITESEEEPAFQEPETEEEPADDPSVDDTPLRYRNLSEIYASCHSCIVEPEDFDEAAQDEAWKKAMENEMNMIEKNQTWELVNRPFNKPIIGVKWVYKIKLNLDGSVQKHKARLVAKGYAQKPGIDYNETFAPVASWKMYQLDVKSAFLNGVLQEEVYVEQPDGFIVQGEEDKVYKLHKALYGLKQAPRAWYGEIDSYLVQCGFKRSTSEATLYVKGRRTSDLVIVFIYVDDIVYTGNSQELMQDFKTNMMQRYKMTDLGLLHHFLGIGIIQSEDYIFIHQKKYASTLLKRFGLQDCKPVGIPLVPADKLKRDDESGASNEAEYRKLVGSLLYLTATRPDIMYAACLLARFMHSPTNKHYGTAKRVLRYVQGTLDFGLEYKKGEGSILVGFCDSDWSGSEDDMKSTSGYAFTFGSGVFSWAYVKQQCVALSTAEAEYVSASEATAQATWLRFVLEDFGEMETVATPLNCDNTSAIAITMNPIFHQKTKHINRRYHYIKEALQQGVINLIYCPTKEQVADIFTKALAREQFSYLRELLGVKSVHNLKGSVNVQNGKLI</sequence>
<dbReference type="InterPro" id="IPR001584">
    <property type="entry name" value="Integrase_cat-core"/>
</dbReference>
<dbReference type="Pfam" id="PF07727">
    <property type="entry name" value="RVT_2"/>
    <property type="match status" value="1"/>
</dbReference>
<feature type="domain" description="Integrase catalytic" evidence="6">
    <location>
        <begin position="202"/>
        <end position="368"/>
    </location>
</feature>
<keyword evidence="1" id="KW-0645">Protease</keyword>